<feature type="transmembrane region" description="Helical" evidence="1">
    <location>
        <begin position="79"/>
        <end position="98"/>
    </location>
</feature>
<dbReference type="PANTHER" id="PTHR31061">
    <property type="entry name" value="LD22376P"/>
    <property type="match status" value="1"/>
</dbReference>
<dbReference type="PANTHER" id="PTHR31061:SF24">
    <property type="entry name" value="LD22376P"/>
    <property type="match status" value="1"/>
</dbReference>
<feature type="transmembrane region" description="Helical" evidence="1">
    <location>
        <begin position="48"/>
        <end position="67"/>
    </location>
</feature>
<keyword evidence="1" id="KW-0812">Transmembrane</keyword>
<reference evidence="2 3" key="1">
    <citation type="submission" date="2018-11" db="EMBL/GenBank/DDBJ databases">
        <title>Draft genome sequence of Ferruginibacter sp. BO-59.</title>
        <authorList>
            <person name="Im W.T."/>
        </authorList>
    </citation>
    <scope>NUCLEOTIDE SEQUENCE [LARGE SCALE GENOMIC DNA]</scope>
    <source>
        <strain evidence="2 3">BO-59</strain>
    </source>
</reference>
<gene>
    <name evidence="2" type="ORF">EFY79_14675</name>
</gene>
<dbReference type="RefSeq" id="WP_123121470.1">
    <property type="nucleotide sequence ID" value="NZ_RJJR01000012.1"/>
</dbReference>
<accession>A0A3M9NAZ2</accession>
<feature type="transmembrane region" description="Helical" evidence="1">
    <location>
        <begin position="228"/>
        <end position="253"/>
    </location>
</feature>
<comment type="caution">
    <text evidence="2">The sequence shown here is derived from an EMBL/GenBank/DDBJ whole genome shotgun (WGS) entry which is preliminary data.</text>
</comment>
<feature type="transmembrane region" description="Helical" evidence="1">
    <location>
        <begin position="141"/>
        <end position="160"/>
    </location>
</feature>
<dbReference type="AlphaFoldDB" id="A0A3M9NAZ2"/>
<organism evidence="2 3">
    <name type="scientific">Hanamia caeni</name>
    <dbReference type="NCBI Taxonomy" id="2294116"/>
    <lineage>
        <taxon>Bacteria</taxon>
        <taxon>Pseudomonadati</taxon>
        <taxon>Bacteroidota</taxon>
        <taxon>Chitinophagia</taxon>
        <taxon>Chitinophagales</taxon>
        <taxon>Chitinophagaceae</taxon>
        <taxon>Hanamia</taxon>
    </lineage>
</organism>
<feature type="transmembrane region" description="Helical" evidence="1">
    <location>
        <begin position="110"/>
        <end position="129"/>
    </location>
</feature>
<dbReference type="EMBL" id="RJJR01000012">
    <property type="protein sequence ID" value="RNI34916.1"/>
    <property type="molecule type" value="Genomic_DNA"/>
</dbReference>
<name>A0A3M9NAZ2_9BACT</name>
<feature type="transmembrane region" description="Helical" evidence="1">
    <location>
        <begin position="296"/>
        <end position="315"/>
    </location>
</feature>
<feature type="transmembrane region" description="Helical" evidence="1">
    <location>
        <begin position="335"/>
        <end position="358"/>
    </location>
</feature>
<dbReference type="Proteomes" id="UP000267223">
    <property type="component" value="Unassembled WGS sequence"/>
</dbReference>
<protein>
    <submittedName>
        <fullName evidence="2">DUF5009 domain-containing protein</fullName>
    </submittedName>
</protein>
<feature type="transmembrane region" description="Helical" evidence="1">
    <location>
        <begin position="265"/>
        <end position="284"/>
    </location>
</feature>
<evidence type="ECO:0000313" key="3">
    <source>
        <dbReference type="Proteomes" id="UP000267223"/>
    </source>
</evidence>
<evidence type="ECO:0000313" key="2">
    <source>
        <dbReference type="EMBL" id="RNI34916.1"/>
    </source>
</evidence>
<sequence length="393" mass="44311">MRTRRLGSIDAIRAITMYLMVFVNDLWTDKAIPEWLEHAPAKADGMGFADIIFPAFLFIVGLSIPYSQQSRLDRGQSSALIFRHIVIRSLALIVMGFFQMNMENYSDQSLLPRPIWIILVTVSFFLIWLDYPKTKRKLMGWMQALGISILIVMAAIYKGTSPNGIIWMAPHWWGILGLIGWAYFACATVSLVAKEKLWILILFFVFFVAFNSSIMLDAPAFASGFRHLITSLGLGNASNSSVTILGVISAVFYRKFSQKPGKIEMILFLMAILLFAFGFATRPLWGISKIRATPSWTTICAAISILAFALLIFLVDRKGKENWFRLIKPAGTSTLTCYLLPYFHLAIFISLIGIHLPLVMRTGIVGIIKSLVFALVIVIITGWLEKRRLRLKI</sequence>
<keyword evidence="3" id="KW-1185">Reference proteome</keyword>
<evidence type="ECO:0000256" key="1">
    <source>
        <dbReference type="SAM" id="Phobius"/>
    </source>
</evidence>
<dbReference type="OrthoDB" id="9788724at2"/>
<proteinExistence type="predicted"/>
<keyword evidence="1" id="KW-0472">Membrane</keyword>
<keyword evidence="1" id="KW-1133">Transmembrane helix</keyword>
<feature type="transmembrane region" description="Helical" evidence="1">
    <location>
        <begin position="12"/>
        <end position="28"/>
    </location>
</feature>
<feature type="transmembrane region" description="Helical" evidence="1">
    <location>
        <begin position="197"/>
        <end position="216"/>
    </location>
</feature>
<feature type="transmembrane region" description="Helical" evidence="1">
    <location>
        <begin position="172"/>
        <end position="192"/>
    </location>
</feature>
<feature type="transmembrane region" description="Helical" evidence="1">
    <location>
        <begin position="364"/>
        <end position="384"/>
    </location>
</feature>